<evidence type="ECO:0000256" key="1">
    <source>
        <dbReference type="ARBA" id="ARBA00022552"/>
    </source>
</evidence>
<evidence type="ECO:0000256" key="5">
    <source>
        <dbReference type="HAMAP-Rule" id="MF_01468"/>
    </source>
</evidence>
<dbReference type="InterPro" id="IPR008226">
    <property type="entry name" value="Mini3_fam"/>
</dbReference>
<keyword evidence="2 5" id="KW-0540">Nuclease</keyword>
<evidence type="ECO:0000313" key="8">
    <source>
        <dbReference type="EMBL" id="KAB1950489.1"/>
    </source>
</evidence>
<dbReference type="SUPFAM" id="SSF69065">
    <property type="entry name" value="RNase III domain-like"/>
    <property type="match status" value="1"/>
</dbReference>
<dbReference type="RefSeq" id="WP_003647791.1">
    <property type="nucleotide sequence ID" value="NZ_BEXJ01000002.1"/>
</dbReference>
<keyword evidence="3 5" id="KW-0255">Endonuclease</keyword>
<comment type="cofactor">
    <cofactor evidence="5">
        <name>Mg(2+)</name>
        <dbReference type="ChEBI" id="CHEBI:18420"/>
    </cofactor>
</comment>
<dbReference type="InterPro" id="IPR036389">
    <property type="entry name" value="RNase_III_sf"/>
</dbReference>
<dbReference type="HAMAP" id="MF_01468">
    <property type="entry name" value="RNase_Mini_III"/>
    <property type="match status" value="1"/>
</dbReference>
<keyword evidence="5" id="KW-0694">RNA-binding</keyword>
<comment type="subunit">
    <text evidence="5">Homodimer.</text>
</comment>
<sequence length="147" mass="16585">MLKPKVLTEKKTNPDSLGPLTLAYLGDGVYEVYIRRHLVKGGIVKPQMLQRYATHYVSAKAQAGLITKMQDLKMLDEAELAAFKRGRNAKSHTHAKNTSINTYKLSTGFEAMFGYLDLLGKKDRVDELANWCIDQVEQGGLDDYEFE</sequence>
<keyword evidence="5" id="KW-0690">Ribosome biogenesis</keyword>
<evidence type="ECO:0000313" key="9">
    <source>
        <dbReference type="Proteomes" id="UP000250668"/>
    </source>
</evidence>
<feature type="active site" evidence="5">
    <location>
        <position position="27"/>
    </location>
</feature>
<comment type="subcellular location">
    <subcellularLocation>
        <location evidence="5">Cytoplasm</location>
    </subcellularLocation>
</comment>
<dbReference type="PIRSF" id="PIRSF005520">
    <property type="entry name" value="UCP005520"/>
    <property type="match status" value="1"/>
</dbReference>
<gene>
    <name evidence="5" type="primary">mrnC</name>
    <name evidence="8" type="ORF">F8244_05870</name>
    <name evidence="7" type="ORF">LJCM1025_13780</name>
</gene>
<evidence type="ECO:0000256" key="3">
    <source>
        <dbReference type="ARBA" id="ARBA00022759"/>
    </source>
</evidence>
<protein>
    <recommendedName>
        <fullName evidence="5">Mini-ribonuclease 3</fullName>
        <shortName evidence="5">Mini-3</shortName>
        <shortName evidence="5">Mini-RNase 3</shortName>
        <ecNumber evidence="5">3.1.26.-</ecNumber>
    </recommendedName>
    <alternativeName>
        <fullName evidence="5">Mini-RNase III</fullName>
        <shortName evidence="5">Mini-III</shortName>
    </alternativeName>
</protein>
<feature type="domain" description="RNase III" evidence="6">
    <location>
        <begin position="21"/>
        <end position="116"/>
    </location>
</feature>
<dbReference type="EMBL" id="BEXJ01000002">
    <property type="protein sequence ID" value="GBA97080.1"/>
    <property type="molecule type" value="Genomic_DNA"/>
</dbReference>
<comment type="function">
    <text evidence="5">Involved in correct processing of both the 5' and 3' ends of 23S rRNA precursor. Processes 30S rRNA precursor transcript even in absence of ribonuclease 3 (Rnc); Rnc processes 30S rRNA into smaller rRNA precursors.</text>
</comment>
<evidence type="ECO:0000259" key="6">
    <source>
        <dbReference type="Pfam" id="PF00636"/>
    </source>
</evidence>
<proteinExistence type="inferred from homology"/>
<dbReference type="Gene3D" id="1.10.1520.10">
    <property type="entry name" value="Ribonuclease III domain"/>
    <property type="match status" value="1"/>
</dbReference>
<comment type="similarity">
    <text evidence="5">Belongs to the MrnC RNase family.</text>
</comment>
<dbReference type="OrthoDB" id="46571at2"/>
<evidence type="ECO:0000313" key="10">
    <source>
        <dbReference type="Proteomes" id="UP000460112"/>
    </source>
</evidence>
<dbReference type="GO" id="GO:0019843">
    <property type="term" value="F:rRNA binding"/>
    <property type="evidence" value="ECO:0007669"/>
    <property type="project" value="UniProtKB-UniRule"/>
</dbReference>
<evidence type="ECO:0000256" key="4">
    <source>
        <dbReference type="ARBA" id="ARBA00022801"/>
    </source>
</evidence>
<dbReference type="Pfam" id="PF00636">
    <property type="entry name" value="Ribonuclease_3"/>
    <property type="match status" value="1"/>
</dbReference>
<dbReference type="EC" id="3.1.26.-" evidence="5"/>
<dbReference type="InterPro" id="IPR000999">
    <property type="entry name" value="RNase_III_dom"/>
</dbReference>
<dbReference type="STRING" id="324831.LGAS_0339"/>
<keyword evidence="5" id="KW-0699">rRNA-binding</keyword>
<dbReference type="Proteomes" id="UP000460112">
    <property type="component" value="Unassembled WGS sequence"/>
</dbReference>
<keyword evidence="5" id="KW-0460">Magnesium</keyword>
<organism evidence="8 10">
    <name type="scientific">Lactobacillus gasseri</name>
    <dbReference type="NCBI Taxonomy" id="1596"/>
    <lineage>
        <taxon>Bacteria</taxon>
        <taxon>Bacillati</taxon>
        <taxon>Bacillota</taxon>
        <taxon>Bacilli</taxon>
        <taxon>Lactobacillales</taxon>
        <taxon>Lactobacillaceae</taxon>
        <taxon>Lactobacillus</taxon>
    </lineage>
</organism>
<reference evidence="8 10" key="2">
    <citation type="submission" date="2019-09" db="EMBL/GenBank/DDBJ databases">
        <title>Investigation of probiotic properties of different lactic acid bacteria.</title>
        <authorList>
            <person name="Jaomanjaka F."/>
            <person name="Blanc P."/>
        </authorList>
    </citation>
    <scope>NUCLEOTIDE SEQUENCE [LARGE SCALE GENOMIC DNA]</scope>
    <source>
        <strain evidence="8 10">BIO6369</strain>
    </source>
</reference>
<reference evidence="7 9" key="1">
    <citation type="journal article" date="2018" name="Int. J. Syst. Evol. Microbiol.">
        <title>Lactobacillus paragasseri sp. nov., a sister taxon of Lactobacillus gasseri, based on whole-genome sequence analyses.</title>
        <authorList>
            <person name="Tanizawa Y."/>
            <person name="Tada I."/>
            <person name="Kobayashi H."/>
            <person name="Endo A."/>
            <person name="Maeno S."/>
            <person name="Toyoda A."/>
            <person name="Arita M."/>
            <person name="Nakamura Y."/>
            <person name="Sakamoto M."/>
            <person name="Ohkuma M."/>
            <person name="Tohno M."/>
        </authorList>
    </citation>
    <scope>NUCLEOTIDE SEQUENCE [LARGE SCALE GENOMIC DNA]</scope>
    <source>
        <strain evidence="7 9">JCM 1025</strain>
    </source>
</reference>
<accession>A0A133PDQ9</accession>
<dbReference type="eggNOG" id="COG1939">
    <property type="taxonomic scope" value="Bacteria"/>
</dbReference>
<keyword evidence="5" id="KW-0963">Cytoplasm</keyword>
<dbReference type="EMBL" id="WBOA01000002">
    <property type="protein sequence ID" value="KAB1950489.1"/>
    <property type="molecule type" value="Genomic_DNA"/>
</dbReference>
<keyword evidence="4 5" id="KW-0378">Hydrolase</keyword>
<name>A0A133PDQ9_LACGS</name>
<dbReference type="GO" id="GO:0006364">
    <property type="term" value="P:rRNA processing"/>
    <property type="evidence" value="ECO:0007669"/>
    <property type="project" value="UniProtKB-UniRule"/>
</dbReference>
<evidence type="ECO:0000256" key="2">
    <source>
        <dbReference type="ARBA" id="ARBA00022722"/>
    </source>
</evidence>
<keyword evidence="1 5" id="KW-0698">rRNA processing</keyword>
<comment type="caution">
    <text evidence="8">The sequence shown here is derived from an EMBL/GenBank/DDBJ whole genome shotgun (WGS) entry which is preliminary data.</text>
</comment>
<dbReference type="PANTHER" id="PTHR34276">
    <property type="entry name" value="MINI-RIBONUCLEASE 3"/>
    <property type="match status" value="1"/>
</dbReference>
<dbReference type="GO" id="GO:0005737">
    <property type="term" value="C:cytoplasm"/>
    <property type="evidence" value="ECO:0007669"/>
    <property type="project" value="UniProtKB-SubCell"/>
</dbReference>
<dbReference type="GeneID" id="29638562"/>
<dbReference type="Proteomes" id="UP000250668">
    <property type="component" value="Unassembled WGS sequence"/>
</dbReference>
<dbReference type="PANTHER" id="PTHR34276:SF1">
    <property type="entry name" value="MINI-RIBONUCLEASE 3"/>
    <property type="match status" value="1"/>
</dbReference>
<evidence type="ECO:0000313" key="7">
    <source>
        <dbReference type="EMBL" id="GBA97080.1"/>
    </source>
</evidence>
<dbReference type="AlphaFoldDB" id="A0A133PDQ9"/>
<dbReference type="GO" id="GO:0004525">
    <property type="term" value="F:ribonuclease III activity"/>
    <property type="evidence" value="ECO:0007669"/>
    <property type="project" value="InterPro"/>
</dbReference>